<reference evidence="7" key="1">
    <citation type="submission" date="2021-02" db="EMBL/GenBank/DDBJ databases">
        <authorList>
            <person name="Nowell W R."/>
        </authorList>
    </citation>
    <scope>NUCLEOTIDE SEQUENCE</scope>
</reference>
<keyword evidence="5" id="KW-1133">Transmembrane helix</keyword>
<dbReference type="PANTHER" id="PTHR43176">
    <property type="entry name" value="3-HYDROXYISOBUTYRYL-COA HYDROLASE-RELATED"/>
    <property type="match status" value="1"/>
</dbReference>
<evidence type="ECO:0000313" key="8">
    <source>
        <dbReference type="Proteomes" id="UP000663882"/>
    </source>
</evidence>
<dbReference type="OrthoDB" id="1737613at2759"/>
<protein>
    <recommendedName>
        <fullName evidence="3">3-hydroxyisobutyryl-CoA hydrolase</fullName>
        <ecNumber evidence="3">3.1.2.4</ecNumber>
    </recommendedName>
</protein>
<dbReference type="Pfam" id="PF16113">
    <property type="entry name" value="ECH_2"/>
    <property type="match status" value="1"/>
</dbReference>
<dbReference type="GO" id="GO:0006574">
    <property type="term" value="P:L-valine catabolic process"/>
    <property type="evidence" value="ECO:0007669"/>
    <property type="project" value="TreeGrafter"/>
</dbReference>
<sequence length="127" mass="14622">MFSCQRILQLGFSRYYIRLLSRIKSKNDQLIISNILLSYIALINGLWFINAWIISNGYLKKTAIAMPETLIDLFPNGSDSHFLSRLPNNLGVFLSLTGHRLYGIHAIIDKDNKPQWQPNELENISNE</sequence>
<accession>A0A815LXW2</accession>
<proteinExistence type="inferred from homology"/>
<gene>
    <name evidence="7" type="ORF">RFH988_LOCUS35445</name>
</gene>
<dbReference type="EC" id="3.1.2.4" evidence="3"/>
<evidence type="ECO:0000256" key="3">
    <source>
        <dbReference type="ARBA" id="ARBA00011915"/>
    </source>
</evidence>
<dbReference type="Gene3D" id="3.90.226.10">
    <property type="entry name" value="2-enoyl-CoA Hydratase, Chain A, domain 1"/>
    <property type="match status" value="1"/>
</dbReference>
<dbReference type="InterPro" id="IPR032259">
    <property type="entry name" value="HIBYL-CoA-H"/>
</dbReference>
<dbReference type="InterPro" id="IPR045004">
    <property type="entry name" value="ECH_dom"/>
</dbReference>
<evidence type="ECO:0000313" key="7">
    <source>
        <dbReference type="EMBL" id="CAF1416855.1"/>
    </source>
</evidence>
<comment type="caution">
    <text evidence="7">The sequence shown here is derived from an EMBL/GenBank/DDBJ whole genome shotgun (WGS) entry which is preliminary data.</text>
</comment>
<dbReference type="PANTHER" id="PTHR43176:SF3">
    <property type="entry name" value="3-HYDROXYISOBUTYRYL-COA HYDROLASE, MITOCHONDRIAL"/>
    <property type="match status" value="1"/>
</dbReference>
<evidence type="ECO:0000256" key="2">
    <source>
        <dbReference type="ARBA" id="ARBA00005254"/>
    </source>
</evidence>
<comment type="similarity">
    <text evidence="2">Belongs to the enoyl-CoA hydratase/isomerase family.</text>
</comment>
<organism evidence="7 8">
    <name type="scientific">Rotaria sordida</name>
    <dbReference type="NCBI Taxonomy" id="392033"/>
    <lineage>
        <taxon>Eukaryota</taxon>
        <taxon>Metazoa</taxon>
        <taxon>Spiralia</taxon>
        <taxon>Gnathifera</taxon>
        <taxon>Rotifera</taxon>
        <taxon>Eurotatoria</taxon>
        <taxon>Bdelloidea</taxon>
        <taxon>Philodinida</taxon>
        <taxon>Philodinidae</taxon>
        <taxon>Rotaria</taxon>
    </lineage>
</organism>
<evidence type="ECO:0000259" key="6">
    <source>
        <dbReference type="Pfam" id="PF16113"/>
    </source>
</evidence>
<evidence type="ECO:0000256" key="1">
    <source>
        <dbReference type="ARBA" id="ARBA00001709"/>
    </source>
</evidence>
<keyword evidence="4" id="KW-0378">Hydrolase</keyword>
<evidence type="ECO:0000256" key="5">
    <source>
        <dbReference type="SAM" id="Phobius"/>
    </source>
</evidence>
<feature type="domain" description="Enoyl-CoA hydratase/isomerase" evidence="6">
    <location>
        <begin position="61"/>
        <end position="106"/>
    </location>
</feature>
<dbReference type="GO" id="GO:0003860">
    <property type="term" value="F:3-hydroxyisobutyryl-CoA hydrolase activity"/>
    <property type="evidence" value="ECO:0007669"/>
    <property type="project" value="UniProtKB-EC"/>
</dbReference>
<feature type="transmembrane region" description="Helical" evidence="5">
    <location>
        <begin position="30"/>
        <end position="53"/>
    </location>
</feature>
<keyword evidence="5" id="KW-0812">Transmembrane</keyword>
<comment type="catalytic activity">
    <reaction evidence="1">
        <text>3-hydroxy-2-methylpropanoyl-CoA + H2O = 3-hydroxy-2-methylpropanoate + CoA + H(+)</text>
        <dbReference type="Rhea" id="RHEA:20888"/>
        <dbReference type="ChEBI" id="CHEBI:11805"/>
        <dbReference type="ChEBI" id="CHEBI:15377"/>
        <dbReference type="ChEBI" id="CHEBI:15378"/>
        <dbReference type="ChEBI" id="CHEBI:57287"/>
        <dbReference type="ChEBI" id="CHEBI:57340"/>
        <dbReference type="EC" id="3.1.2.4"/>
    </reaction>
</comment>
<dbReference type="Proteomes" id="UP000663882">
    <property type="component" value="Unassembled WGS sequence"/>
</dbReference>
<dbReference type="AlphaFoldDB" id="A0A815LXW2"/>
<dbReference type="EMBL" id="CAJNOO010005396">
    <property type="protein sequence ID" value="CAF1416855.1"/>
    <property type="molecule type" value="Genomic_DNA"/>
</dbReference>
<name>A0A815LXW2_9BILA</name>
<evidence type="ECO:0000256" key="4">
    <source>
        <dbReference type="ARBA" id="ARBA00022801"/>
    </source>
</evidence>
<keyword evidence="5" id="KW-0472">Membrane</keyword>